<proteinExistence type="predicted"/>
<protein>
    <submittedName>
        <fullName evidence="2">Uncharacterized protein YggE</fullName>
    </submittedName>
</protein>
<dbReference type="EMBL" id="JACHLN010000002">
    <property type="protein sequence ID" value="MBB4839361.1"/>
    <property type="molecule type" value="Genomic_DNA"/>
</dbReference>
<accession>A0A7W7K295</accession>
<evidence type="ECO:0000313" key="3">
    <source>
        <dbReference type="Proteomes" id="UP000575241"/>
    </source>
</evidence>
<evidence type="ECO:0000313" key="2">
    <source>
        <dbReference type="EMBL" id="MBB4839361.1"/>
    </source>
</evidence>
<sequence length="263" mass="27887">MRIRMLRAALLALPFTAFALPAAAQEVRLKIVGDGVIDRPASVITATATFWGENGDPKAMETAREEKYREIVRIVAKAGLPASAVVRGDWPPLMASVAVPVVVPPAPPAPPRSAPLAPPVITTTPRVPLPPAPPRYSPLPPRLGGSVIITFTSPAQLAEVRAGLQQINVGLGSEQSQIDDEPGLRREAKTRALAAARADADAYARSLGYKTIKLVAIDEAGQLLPPSVQRLFENAPFGRAKPAPKPGLVHIEESVIVEFVLTP</sequence>
<name>A0A7W7K295_9SPHN</name>
<dbReference type="Proteomes" id="UP000575241">
    <property type="component" value="Unassembled WGS sequence"/>
</dbReference>
<dbReference type="RefSeq" id="WP_184167291.1">
    <property type="nucleotide sequence ID" value="NZ_JACHLN010000002.1"/>
</dbReference>
<dbReference type="AlphaFoldDB" id="A0A7W7K295"/>
<keyword evidence="3" id="KW-1185">Reference proteome</keyword>
<feature type="signal peptide" evidence="1">
    <location>
        <begin position="1"/>
        <end position="19"/>
    </location>
</feature>
<keyword evidence="1" id="KW-0732">Signal</keyword>
<evidence type="ECO:0000256" key="1">
    <source>
        <dbReference type="SAM" id="SignalP"/>
    </source>
</evidence>
<dbReference type="Gene3D" id="3.30.110.170">
    <property type="entry name" value="Protein of unknown function (DUF541), domain 1"/>
    <property type="match status" value="1"/>
</dbReference>
<dbReference type="InterPro" id="IPR007497">
    <property type="entry name" value="SIMPL/DUF541"/>
</dbReference>
<reference evidence="2 3" key="1">
    <citation type="submission" date="2020-08" db="EMBL/GenBank/DDBJ databases">
        <title>Functional genomics of gut bacteria from endangered species of beetles.</title>
        <authorList>
            <person name="Carlos-Shanley C."/>
        </authorList>
    </citation>
    <scope>NUCLEOTIDE SEQUENCE [LARGE SCALE GENOMIC DNA]</scope>
    <source>
        <strain evidence="2 3">S00224</strain>
    </source>
</reference>
<comment type="caution">
    <text evidence="2">The sequence shown here is derived from an EMBL/GenBank/DDBJ whole genome shotgun (WGS) entry which is preliminary data.</text>
</comment>
<feature type="chain" id="PRO_5030913079" evidence="1">
    <location>
        <begin position="20"/>
        <end position="263"/>
    </location>
</feature>
<organism evidence="2 3">
    <name type="scientific">Sphingomonas kyeonggiensis</name>
    <dbReference type="NCBI Taxonomy" id="1268553"/>
    <lineage>
        <taxon>Bacteria</taxon>
        <taxon>Pseudomonadati</taxon>
        <taxon>Pseudomonadota</taxon>
        <taxon>Alphaproteobacteria</taxon>
        <taxon>Sphingomonadales</taxon>
        <taxon>Sphingomonadaceae</taxon>
        <taxon>Sphingomonas</taxon>
    </lineage>
</organism>
<dbReference type="Pfam" id="PF04402">
    <property type="entry name" value="SIMPL"/>
    <property type="match status" value="1"/>
</dbReference>
<gene>
    <name evidence="2" type="ORF">HNP52_002430</name>
</gene>